<organism evidence="6 7">
    <name type="scientific">Atopomonas hussainii</name>
    <dbReference type="NCBI Taxonomy" id="1429083"/>
    <lineage>
        <taxon>Bacteria</taxon>
        <taxon>Pseudomonadati</taxon>
        <taxon>Pseudomonadota</taxon>
        <taxon>Gammaproteobacteria</taxon>
        <taxon>Pseudomonadales</taxon>
        <taxon>Pseudomonadaceae</taxon>
        <taxon>Atopomonas</taxon>
    </lineage>
</organism>
<dbReference type="SMART" id="SM00267">
    <property type="entry name" value="GGDEF"/>
    <property type="match status" value="1"/>
</dbReference>
<dbReference type="CDD" id="cd01949">
    <property type="entry name" value="GGDEF"/>
    <property type="match status" value="1"/>
</dbReference>
<dbReference type="PROSITE" id="PS50887">
    <property type="entry name" value="GGDEF"/>
    <property type="match status" value="1"/>
</dbReference>
<feature type="domain" description="Response regulatory" evidence="4">
    <location>
        <begin position="125"/>
        <end position="242"/>
    </location>
</feature>
<dbReference type="Pfam" id="PF00990">
    <property type="entry name" value="GGDEF"/>
    <property type="match status" value="1"/>
</dbReference>
<evidence type="ECO:0000256" key="2">
    <source>
        <dbReference type="ARBA" id="ARBA00034247"/>
    </source>
</evidence>
<reference evidence="6 7" key="1">
    <citation type="submission" date="2016-10" db="EMBL/GenBank/DDBJ databases">
        <authorList>
            <person name="de Groot N.N."/>
        </authorList>
    </citation>
    <scope>NUCLEOTIDE SEQUENCE [LARGE SCALE GENOMIC DNA]</scope>
    <source>
        <strain evidence="6 7">JCM 19513</strain>
    </source>
</reference>
<dbReference type="GO" id="GO:0043709">
    <property type="term" value="P:cell adhesion involved in single-species biofilm formation"/>
    <property type="evidence" value="ECO:0007669"/>
    <property type="project" value="TreeGrafter"/>
</dbReference>
<dbReference type="RefSeq" id="WP_074870086.1">
    <property type="nucleotide sequence ID" value="NZ_FOAS01000016.1"/>
</dbReference>
<dbReference type="InterPro" id="IPR043128">
    <property type="entry name" value="Rev_trsase/Diguanyl_cyclase"/>
</dbReference>
<dbReference type="InterPro" id="IPR000160">
    <property type="entry name" value="GGDEF_dom"/>
</dbReference>
<evidence type="ECO:0000259" key="4">
    <source>
        <dbReference type="PROSITE" id="PS50110"/>
    </source>
</evidence>
<gene>
    <name evidence="6" type="ORF">SAMN05216214_11631</name>
</gene>
<feature type="domain" description="Response regulatory" evidence="4">
    <location>
        <begin position="3"/>
        <end position="117"/>
    </location>
</feature>
<dbReference type="InterPro" id="IPR011006">
    <property type="entry name" value="CheY-like_superfamily"/>
</dbReference>
<evidence type="ECO:0000256" key="1">
    <source>
        <dbReference type="ARBA" id="ARBA00012528"/>
    </source>
</evidence>
<dbReference type="STRING" id="1429083.GCA_001885685_00233"/>
<dbReference type="InterPro" id="IPR001789">
    <property type="entry name" value="Sig_transdc_resp-reg_receiver"/>
</dbReference>
<dbReference type="SUPFAM" id="SSF52172">
    <property type="entry name" value="CheY-like"/>
    <property type="match status" value="2"/>
</dbReference>
<dbReference type="Gene3D" id="3.40.50.2300">
    <property type="match status" value="2"/>
</dbReference>
<feature type="modified residue" description="4-aspartylphosphate" evidence="3">
    <location>
        <position position="54"/>
    </location>
</feature>
<dbReference type="EC" id="2.7.7.65" evidence="1"/>
<feature type="domain" description="GGDEF" evidence="5">
    <location>
        <begin position="285"/>
        <end position="410"/>
    </location>
</feature>
<dbReference type="GO" id="GO:0005886">
    <property type="term" value="C:plasma membrane"/>
    <property type="evidence" value="ECO:0007669"/>
    <property type="project" value="TreeGrafter"/>
</dbReference>
<dbReference type="Pfam" id="PF00072">
    <property type="entry name" value="Response_reg"/>
    <property type="match status" value="2"/>
</dbReference>
<evidence type="ECO:0000313" key="6">
    <source>
        <dbReference type="EMBL" id="SEL64358.1"/>
    </source>
</evidence>
<dbReference type="GO" id="GO:1902201">
    <property type="term" value="P:negative regulation of bacterial-type flagellum-dependent cell motility"/>
    <property type="evidence" value="ECO:0007669"/>
    <property type="project" value="TreeGrafter"/>
</dbReference>
<evidence type="ECO:0000313" key="7">
    <source>
        <dbReference type="Proteomes" id="UP000185766"/>
    </source>
</evidence>
<dbReference type="AlphaFoldDB" id="A0A1H7RWC9"/>
<keyword evidence="3" id="KW-0597">Phosphoprotein</keyword>
<dbReference type="NCBIfam" id="TIGR00254">
    <property type="entry name" value="GGDEF"/>
    <property type="match status" value="1"/>
</dbReference>
<dbReference type="PROSITE" id="PS50110">
    <property type="entry name" value="RESPONSE_REGULATORY"/>
    <property type="match status" value="2"/>
</dbReference>
<dbReference type="EMBL" id="FOAS01000016">
    <property type="protein sequence ID" value="SEL64358.1"/>
    <property type="molecule type" value="Genomic_DNA"/>
</dbReference>
<evidence type="ECO:0000259" key="5">
    <source>
        <dbReference type="PROSITE" id="PS50887"/>
    </source>
</evidence>
<evidence type="ECO:0000256" key="3">
    <source>
        <dbReference type="PROSITE-ProRule" id="PRU00169"/>
    </source>
</evidence>
<keyword evidence="7" id="KW-1185">Reference proteome</keyword>
<dbReference type="GO" id="GO:0000160">
    <property type="term" value="P:phosphorelay signal transduction system"/>
    <property type="evidence" value="ECO:0007669"/>
    <property type="project" value="InterPro"/>
</dbReference>
<dbReference type="GO" id="GO:0052621">
    <property type="term" value="F:diguanylate cyclase activity"/>
    <property type="evidence" value="ECO:0007669"/>
    <property type="project" value="UniProtKB-EC"/>
</dbReference>
<dbReference type="SMART" id="SM00448">
    <property type="entry name" value="REC"/>
    <property type="match status" value="2"/>
</dbReference>
<name>A0A1H7RWC9_9GAMM</name>
<sequence length="410" mass="46180">MAAVLVIEDSPIILKILGHMFRRTPEYEAVFCASAAEAEILLDSAEHFVAAVADLHLPDAPNGEVVDLILKHRVPCIVLSGLQDESRREELLLKGVVDYVYKENQQSYDYVFHLLGRLEKNTHIKILIADDSAPTRKFIGQCLKAQRYQLLEAENGKQALQLLEQHPDTRLLIADYNMPEMDGIALVKHLRHEQKRKKLSIIGLSAESEGFLSARFIKHGADDFLRKPFYPEELHIRVMHCLERQELIGQLYQLAHCDSLTGLFNRRHFFANAPELLLKAREQNTLPCVAMLDIDHFKRINDDFGHDIGDVALKAFARLLKDNFTGSLLARLGGEEFALLVSDQNPASLAAELDDLRERCAQLVYGPTGVPELSFSAGLSAQGEDIDALLKDADEWLYHAKESGRGRCCY</sequence>
<dbReference type="PANTHER" id="PTHR45138:SF9">
    <property type="entry name" value="DIGUANYLATE CYCLASE DGCM-RELATED"/>
    <property type="match status" value="1"/>
</dbReference>
<dbReference type="Proteomes" id="UP000185766">
    <property type="component" value="Unassembled WGS sequence"/>
</dbReference>
<dbReference type="InterPro" id="IPR050469">
    <property type="entry name" value="Diguanylate_Cyclase"/>
</dbReference>
<proteinExistence type="predicted"/>
<protein>
    <recommendedName>
        <fullName evidence="1">diguanylate cyclase</fullName>
        <ecNumber evidence="1">2.7.7.65</ecNumber>
    </recommendedName>
</protein>
<accession>A0A1H7RWC9</accession>
<feature type="modified residue" description="4-aspartylphosphate" evidence="3">
    <location>
        <position position="175"/>
    </location>
</feature>
<comment type="catalytic activity">
    <reaction evidence="2">
        <text>2 GTP = 3',3'-c-di-GMP + 2 diphosphate</text>
        <dbReference type="Rhea" id="RHEA:24898"/>
        <dbReference type="ChEBI" id="CHEBI:33019"/>
        <dbReference type="ChEBI" id="CHEBI:37565"/>
        <dbReference type="ChEBI" id="CHEBI:58805"/>
        <dbReference type="EC" id="2.7.7.65"/>
    </reaction>
</comment>
<dbReference type="SUPFAM" id="SSF55073">
    <property type="entry name" value="Nucleotide cyclase"/>
    <property type="match status" value="1"/>
</dbReference>
<dbReference type="PANTHER" id="PTHR45138">
    <property type="entry name" value="REGULATORY COMPONENTS OF SENSORY TRANSDUCTION SYSTEM"/>
    <property type="match status" value="1"/>
</dbReference>
<dbReference type="Gene3D" id="3.30.70.270">
    <property type="match status" value="1"/>
</dbReference>
<dbReference type="InterPro" id="IPR029787">
    <property type="entry name" value="Nucleotide_cyclase"/>
</dbReference>